<dbReference type="InterPro" id="IPR059206">
    <property type="entry name" value="Sll1717-like"/>
</dbReference>
<evidence type="ECO:0000313" key="1">
    <source>
        <dbReference type="EMBL" id="UPU35737.1"/>
    </source>
</evidence>
<dbReference type="InterPro" id="IPR027417">
    <property type="entry name" value="P-loop_NTPase"/>
</dbReference>
<proteinExistence type="predicted"/>
<reference evidence="1" key="1">
    <citation type="submission" date="2022-04" db="EMBL/GenBank/DDBJ databases">
        <authorList>
            <person name="Liu G."/>
        </authorList>
    </citation>
    <scope>NUCLEOTIDE SEQUENCE</scope>
    <source>
        <strain evidence="1">RG22</strain>
    </source>
</reference>
<evidence type="ECO:0000313" key="2">
    <source>
        <dbReference type="Proteomes" id="UP000831485"/>
    </source>
</evidence>
<accession>A0ABY4LGX4</accession>
<sequence length="478" mass="55424">MKYDEINFGKATGEQEGAHIPELLRMGFIDKGNVLKKLRDEDRFLVLGYKGSGKSTIAEKIRLESFPEDQTSKYIAKIQHLGDFPFKSFAKIFSGQAEPEAKYPSTWSYLINLLIIGSLVKDAAFYYSENNGFREKVERLQQLGLLPTEDLKQLVVKSSKSSFKVQLPKVIEYMREDKTEIKDNDLLFLHIIESLNDMIKGFIATKKHLIVLDGLDDVLTTRELQYTSLSALVYEVNKINYAFARDRTNVKIIVLCRSELYERLPGPNKNKIKQDSAIVLDWYHDPRDPENSMLVRLANLRAGIAVKGEIDIFSTYFPNTFNEKVIAHFLLDNTRHTPRDFLQLLANLQPFYQGNKFSRSNILSGLRHYSLEYFMPEIKDEMVGYVEFEKFEQFVSLLNIAKLREFKLDLLDRISKENSILDLTTIVEILEALYDCSAIGCKWQNDRYEFKFRNRNSSFNKEVTIVLHHGLWKSLNLV</sequence>
<name>A0ABY4LGX4_9BACT</name>
<dbReference type="SUPFAM" id="SSF52540">
    <property type="entry name" value="P-loop containing nucleoside triphosphate hydrolases"/>
    <property type="match status" value="1"/>
</dbReference>
<protein>
    <recommendedName>
        <fullName evidence="3">KAP NTPase domain-containing protein</fullName>
    </recommendedName>
</protein>
<organism evidence="1 2">
    <name type="scientific">Geomonas paludis</name>
    <dbReference type="NCBI Taxonomy" id="2740185"/>
    <lineage>
        <taxon>Bacteria</taxon>
        <taxon>Pseudomonadati</taxon>
        <taxon>Thermodesulfobacteriota</taxon>
        <taxon>Desulfuromonadia</taxon>
        <taxon>Geobacterales</taxon>
        <taxon>Geobacteraceae</taxon>
        <taxon>Geomonas</taxon>
    </lineage>
</organism>
<dbReference type="Proteomes" id="UP000831485">
    <property type="component" value="Chromosome"/>
</dbReference>
<dbReference type="NCBIfam" id="NF047389">
    <property type="entry name" value="ATPase_Sll1717"/>
    <property type="match status" value="1"/>
</dbReference>
<dbReference type="EMBL" id="CP096574">
    <property type="protein sequence ID" value="UPU35737.1"/>
    <property type="molecule type" value="Genomic_DNA"/>
</dbReference>
<gene>
    <name evidence="1" type="ORF">M1B72_20205</name>
</gene>
<evidence type="ECO:0008006" key="3">
    <source>
        <dbReference type="Google" id="ProtNLM"/>
    </source>
</evidence>
<keyword evidence="2" id="KW-1185">Reference proteome</keyword>
<dbReference type="RefSeq" id="WP_248646777.1">
    <property type="nucleotide sequence ID" value="NZ_CP096574.1"/>
</dbReference>